<dbReference type="GO" id="GO:0003677">
    <property type="term" value="F:DNA binding"/>
    <property type="evidence" value="ECO:0007669"/>
    <property type="project" value="InterPro"/>
</dbReference>
<dbReference type="InterPro" id="IPR013762">
    <property type="entry name" value="Integrase-like_cat_sf"/>
</dbReference>
<dbReference type="EMBL" id="WNLA01000006">
    <property type="protein sequence ID" value="MTW02674.1"/>
    <property type="molecule type" value="Genomic_DNA"/>
</dbReference>
<keyword evidence="1" id="KW-0233">DNA recombination</keyword>
<proteinExistence type="predicted"/>
<evidence type="ECO:0000259" key="2">
    <source>
        <dbReference type="Pfam" id="PF12835"/>
    </source>
</evidence>
<dbReference type="AlphaFoldDB" id="A0A6L6PZT6"/>
<dbReference type="InterPro" id="IPR024456">
    <property type="entry name" value="Integrase_catalytic_putative"/>
</dbReference>
<evidence type="ECO:0000313" key="3">
    <source>
        <dbReference type="EMBL" id="MTW02674.1"/>
    </source>
</evidence>
<sequence length="346" mass="39005">MGRNQDWRRQLAAIIDRHNEMHAFRHKPISHSTRAARRQALFRMFELLRSLGYKAAPDHLGDRHVKALVRYWCAEPVEGCVPARHQPCSAAYIQQQLSILRVYAGWIGKAGMVREAEVYADNPFMVTRQYAAQHDHSWAAKGIDPAELIKQVVRIDPYVGMQLRLMLAFGMRRKEAVMFAPQVAEVPAFALPVDHPSALCFLSFLSIKRGTKGGRLRYTAVRSDEQRQVLDEVRELARTRHGHIGNPELSLKQALDRFSNVVRSTGMTRKELGVTAHGLRHQFANDLYFDLAHVLSPVRGGDPAFDPEVRRDAYRQVAEQLGHHRPAVSGAYLGSVRGKGGAGHET</sequence>
<evidence type="ECO:0000313" key="4">
    <source>
        <dbReference type="Proteomes" id="UP000484015"/>
    </source>
</evidence>
<dbReference type="GO" id="GO:0015074">
    <property type="term" value="P:DNA integration"/>
    <property type="evidence" value="ECO:0007669"/>
    <property type="project" value="InterPro"/>
</dbReference>
<evidence type="ECO:0000256" key="1">
    <source>
        <dbReference type="ARBA" id="ARBA00023172"/>
    </source>
</evidence>
<organism evidence="3 4">
    <name type="scientific">Pseudoduganella ginsengisoli</name>
    <dbReference type="NCBI Taxonomy" id="1462440"/>
    <lineage>
        <taxon>Bacteria</taxon>
        <taxon>Pseudomonadati</taxon>
        <taxon>Pseudomonadota</taxon>
        <taxon>Betaproteobacteria</taxon>
        <taxon>Burkholderiales</taxon>
        <taxon>Oxalobacteraceae</taxon>
        <taxon>Telluria group</taxon>
        <taxon>Pseudoduganella</taxon>
    </lineage>
</organism>
<dbReference type="SUPFAM" id="SSF56349">
    <property type="entry name" value="DNA breaking-rejoining enzymes"/>
    <property type="match status" value="1"/>
</dbReference>
<dbReference type="Pfam" id="PF12835">
    <property type="entry name" value="Integrase_1"/>
    <property type="match status" value="1"/>
</dbReference>
<keyword evidence="4" id="KW-1185">Reference proteome</keyword>
<dbReference type="Gene3D" id="1.10.443.10">
    <property type="entry name" value="Intergrase catalytic core"/>
    <property type="match status" value="1"/>
</dbReference>
<dbReference type="InterPro" id="IPR011010">
    <property type="entry name" value="DNA_brk_join_enz"/>
</dbReference>
<comment type="caution">
    <text evidence="3">The sequence shown here is derived from an EMBL/GenBank/DDBJ whole genome shotgun (WGS) entry which is preliminary data.</text>
</comment>
<dbReference type="GO" id="GO:0006310">
    <property type="term" value="P:DNA recombination"/>
    <property type="evidence" value="ECO:0007669"/>
    <property type="project" value="UniProtKB-KW"/>
</dbReference>
<feature type="domain" description="Integrase catalytic" evidence="2">
    <location>
        <begin position="148"/>
        <end position="286"/>
    </location>
</feature>
<protein>
    <submittedName>
        <fullName evidence="3">Integrase</fullName>
    </submittedName>
</protein>
<reference evidence="3 4" key="1">
    <citation type="submission" date="2019-11" db="EMBL/GenBank/DDBJ databases">
        <title>Type strains purchased from KCTC, JCM and DSMZ.</title>
        <authorList>
            <person name="Lu H."/>
        </authorList>
    </citation>
    <scope>NUCLEOTIDE SEQUENCE [LARGE SCALE GENOMIC DNA]</scope>
    <source>
        <strain evidence="3 4">KCTC 42409</strain>
    </source>
</reference>
<gene>
    <name evidence="3" type="ORF">GM668_11325</name>
</gene>
<dbReference type="OrthoDB" id="5394387at2"/>
<name>A0A6L6PZT6_9BURK</name>
<accession>A0A6L6PZT6</accession>
<dbReference type="Proteomes" id="UP000484015">
    <property type="component" value="Unassembled WGS sequence"/>
</dbReference>
<dbReference type="RefSeq" id="WP_155439074.1">
    <property type="nucleotide sequence ID" value="NZ_WNLA01000006.1"/>
</dbReference>